<dbReference type="EMBL" id="BPLR01009793">
    <property type="protein sequence ID" value="GIY34663.1"/>
    <property type="molecule type" value="Genomic_DNA"/>
</dbReference>
<accession>A0AAV4SJS0</accession>
<organism evidence="1 2">
    <name type="scientific">Caerostris extrusa</name>
    <name type="common">Bark spider</name>
    <name type="synonym">Caerostris bankana</name>
    <dbReference type="NCBI Taxonomy" id="172846"/>
    <lineage>
        <taxon>Eukaryota</taxon>
        <taxon>Metazoa</taxon>
        <taxon>Ecdysozoa</taxon>
        <taxon>Arthropoda</taxon>
        <taxon>Chelicerata</taxon>
        <taxon>Arachnida</taxon>
        <taxon>Araneae</taxon>
        <taxon>Araneomorphae</taxon>
        <taxon>Entelegynae</taxon>
        <taxon>Araneoidea</taxon>
        <taxon>Araneidae</taxon>
        <taxon>Caerostris</taxon>
    </lineage>
</organism>
<name>A0AAV4SJS0_CAEEX</name>
<dbReference type="AlphaFoldDB" id="A0AAV4SJS0"/>
<reference evidence="1 2" key="1">
    <citation type="submission" date="2021-06" db="EMBL/GenBank/DDBJ databases">
        <title>Caerostris extrusa draft genome.</title>
        <authorList>
            <person name="Kono N."/>
            <person name="Arakawa K."/>
        </authorList>
    </citation>
    <scope>NUCLEOTIDE SEQUENCE [LARGE SCALE GENOMIC DNA]</scope>
</reference>
<evidence type="ECO:0000313" key="2">
    <source>
        <dbReference type="Proteomes" id="UP001054945"/>
    </source>
</evidence>
<protein>
    <submittedName>
        <fullName evidence="1">Uncharacterized protein</fullName>
    </submittedName>
</protein>
<gene>
    <name evidence="1" type="ORF">CEXT_106841</name>
</gene>
<dbReference type="Proteomes" id="UP001054945">
    <property type="component" value="Unassembled WGS sequence"/>
</dbReference>
<comment type="caution">
    <text evidence="1">The sequence shown here is derived from an EMBL/GenBank/DDBJ whole genome shotgun (WGS) entry which is preliminary data.</text>
</comment>
<sequence length="99" mass="11550">MYGECVSFSPQYRAWKPLQEIPFLTITETENRPLRYESLRQRNLFELFIVWDLLDLFLQWLNAKVIDTHFSVPGKEAIGDRLDGALDSLTSRLACSIKN</sequence>
<proteinExistence type="predicted"/>
<keyword evidence="2" id="KW-1185">Reference proteome</keyword>
<evidence type="ECO:0000313" key="1">
    <source>
        <dbReference type="EMBL" id="GIY34663.1"/>
    </source>
</evidence>